<name>A0AC61QV95_9FIRM</name>
<sequence length="169" mass="18579">MGFFSDLFGNNQISDNIPAIMPAGAIDQINRGILPVMNTDKILMTKGEKCHFAERAILITEKVSKHYEGRSNGYSVKLTKHVTYRTGRNKGVPVEDVTQIKTKGLIYVTSKRIIFVADKNAFDKKCSTLTACVPYSNAVKLQFGTKTFTLMVPDGGAINDVVNMIVANS</sequence>
<reference evidence="1" key="1">
    <citation type="submission" date="2019-04" db="EMBL/GenBank/DDBJ databases">
        <title>Microbes associate with the intestines of laboratory mice.</title>
        <authorList>
            <person name="Navarre W."/>
            <person name="Wong E."/>
            <person name="Huang K."/>
            <person name="Tropini C."/>
            <person name="Ng K."/>
            <person name="Yu B."/>
        </authorList>
    </citation>
    <scope>NUCLEOTIDE SEQUENCE</scope>
    <source>
        <strain evidence="1">NM72_1-8</strain>
    </source>
</reference>
<keyword evidence="2" id="KW-1185">Reference proteome</keyword>
<protein>
    <submittedName>
        <fullName evidence="1">Uncharacterized protein</fullName>
    </submittedName>
</protein>
<evidence type="ECO:0000313" key="2">
    <source>
        <dbReference type="Proteomes" id="UP000307720"/>
    </source>
</evidence>
<comment type="caution">
    <text evidence="1">The sequence shown here is derived from an EMBL/GenBank/DDBJ whole genome shotgun (WGS) entry which is preliminary data.</text>
</comment>
<dbReference type="Proteomes" id="UP000307720">
    <property type="component" value="Unassembled WGS sequence"/>
</dbReference>
<evidence type="ECO:0000313" key="1">
    <source>
        <dbReference type="EMBL" id="TGX96438.1"/>
    </source>
</evidence>
<dbReference type="EMBL" id="SRZB01000062">
    <property type="protein sequence ID" value="TGX96438.1"/>
    <property type="molecule type" value="Genomic_DNA"/>
</dbReference>
<gene>
    <name evidence="1" type="ORF">E5357_16055</name>
</gene>
<organism evidence="1 2">
    <name type="scientific">Hominisplanchenecus murintestinalis</name>
    <dbReference type="NCBI Taxonomy" id="2941517"/>
    <lineage>
        <taxon>Bacteria</taxon>
        <taxon>Bacillati</taxon>
        <taxon>Bacillota</taxon>
        <taxon>Clostridia</taxon>
        <taxon>Lachnospirales</taxon>
        <taxon>Lachnospiraceae</taxon>
        <taxon>Hominisplanchenecus</taxon>
    </lineage>
</organism>
<accession>A0AC61QV95</accession>
<proteinExistence type="predicted"/>